<sequence>MTDSFVTQCPHCQTSFRVSHSQLSVARGVVRCGSCLQVFNAAKQLLEQRAGKEAVAPVAPAIIESPPPRVISRKQWSAAELDLDSLDLDEELARLEQREIQPTIEFARHREDSLRARRDTAEHDEAQWSDSLFSESAADRAQAVEADQRETPPEPGKHSRTEPSFSLEPVDLDDEPQVPQLRLNDPLDMPLRHDRLSATDAPDDDLPPIAPLRKRHERSESTERVEALQDLTDDPLQLDWQKRRPPRGRRLFWLLLILLGAGALAGQYIAYHFDELARQDQYRPWFQQVCPQIGCTVPSKVDIAKIKSSNLVVRSHPDFSGALVVDAIIYNRAPFSQPFPLLELRFADLNGHLIASRRFKPGEYLNGDLEGLLEMPPQTPIHIALDILDPGPKAVNYSLSFHSPE</sequence>
<keyword evidence="2" id="KW-1133">Transmembrane helix</keyword>
<dbReference type="InterPro" id="IPR011723">
    <property type="entry name" value="Znf/thioredoxin_put"/>
</dbReference>
<feature type="compositionally biased region" description="Basic and acidic residues" evidence="1">
    <location>
        <begin position="217"/>
        <end position="226"/>
    </location>
</feature>
<evidence type="ECO:0000259" key="3">
    <source>
        <dbReference type="Pfam" id="PF13719"/>
    </source>
</evidence>
<reference evidence="4 5" key="1">
    <citation type="submission" date="2019-09" db="EMBL/GenBank/DDBJ databases">
        <authorList>
            <person name="Chandra G."/>
            <person name="Truman W A."/>
        </authorList>
    </citation>
    <scope>NUCLEOTIDE SEQUENCE [LARGE SCALE GENOMIC DNA]</scope>
    <source>
        <strain evidence="4">PS928</strain>
    </source>
</reference>
<feature type="compositionally biased region" description="Basic and acidic residues" evidence="1">
    <location>
        <begin position="115"/>
        <end position="126"/>
    </location>
</feature>
<keyword evidence="2" id="KW-0812">Transmembrane</keyword>
<dbReference type="Proteomes" id="UP000381378">
    <property type="component" value="Unassembled WGS sequence"/>
</dbReference>
<feature type="compositionally biased region" description="Basic and acidic residues" evidence="1">
    <location>
        <begin position="146"/>
        <end position="161"/>
    </location>
</feature>
<dbReference type="NCBIfam" id="TIGR02098">
    <property type="entry name" value="MJ0042_CXXC"/>
    <property type="match status" value="1"/>
</dbReference>
<feature type="domain" description="Zinc finger/thioredoxin putative" evidence="3">
    <location>
        <begin position="6"/>
        <end position="41"/>
    </location>
</feature>
<dbReference type="Pfam" id="PF13719">
    <property type="entry name" value="Zn_ribbon_5"/>
    <property type="match status" value="1"/>
</dbReference>
<organism evidence="4 5">
    <name type="scientific">Pseudomonas fluorescens</name>
    <dbReference type="NCBI Taxonomy" id="294"/>
    <lineage>
        <taxon>Bacteria</taxon>
        <taxon>Pseudomonadati</taxon>
        <taxon>Pseudomonadota</taxon>
        <taxon>Gammaproteobacteria</taxon>
        <taxon>Pseudomonadales</taxon>
        <taxon>Pseudomonadaceae</taxon>
        <taxon>Pseudomonas</taxon>
    </lineage>
</organism>
<accession>A0A5E7SXW8</accession>
<feature type="transmembrane region" description="Helical" evidence="2">
    <location>
        <begin position="251"/>
        <end position="271"/>
    </location>
</feature>
<dbReference type="InterPro" id="IPR021834">
    <property type="entry name" value="DUF3426"/>
</dbReference>
<evidence type="ECO:0000256" key="1">
    <source>
        <dbReference type="SAM" id="MobiDB-lite"/>
    </source>
</evidence>
<keyword evidence="2" id="KW-0472">Membrane</keyword>
<dbReference type="Pfam" id="PF11906">
    <property type="entry name" value="DUF3426"/>
    <property type="match status" value="1"/>
</dbReference>
<dbReference type="RefSeq" id="WP_150786064.1">
    <property type="nucleotide sequence ID" value="NZ_CABVJF010000005.1"/>
</dbReference>
<dbReference type="EMBL" id="CABVJF010000005">
    <property type="protein sequence ID" value="VVP91611.1"/>
    <property type="molecule type" value="Genomic_DNA"/>
</dbReference>
<protein>
    <recommendedName>
        <fullName evidence="3">Zinc finger/thioredoxin putative domain-containing protein</fullName>
    </recommendedName>
</protein>
<name>A0A5E7SXW8_PSEFL</name>
<proteinExistence type="predicted"/>
<dbReference type="AlphaFoldDB" id="A0A5E7SXW8"/>
<feature type="region of interest" description="Disordered" evidence="1">
    <location>
        <begin position="115"/>
        <end position="226"/>
    </location>
</feature>
<evidence type="ECO:0000313" key="4">
    <source>
        <dbReference type="EMBL" id="VVP91611.1"/>
    </source>
</evidence>
<evidence type="ECO:0000313" key="5">
    <source>
        <dbReference type="Proteomes" id="UP000381378"/>
    </source>
</evidence>
<dbReference type="OrthoDB" id="5294582at2"/>
<evidence type="ECO:0000256" key="2">
    <source>
        <dbReference type="SAM" id="Phobius"/>
    </source>
</evidence>
<gene>
    <name evidence="4" type="ORF">PS928_01708</name>
</gene>